<sequence>MIVRGESNVYRKVKSVLDNSTLENVKRNKNLIYLFTLLKGISFIVPLAYMGLIMHDNISMLCWTAFSVIYTVLCMFKVLDVLEDEMPEQNKCVYSLLVCGNLLFVIFFFIKFLVI</sequence>
<accession>A0A9Q4DSD0</accession>
<dbReference type="EMBL" id="JALANJ010000088">
    <property type="protein sequence ID" value="MCY8123295.1"/>
    <property type="molecule type" value="Genomic_DNA"/>
</dbReference>
<keyword evidence="1" id="KW-1133">Transmembrane helix</keyword>
<comment type="caution">
    <text evidence="2">The sequence shown here is derived from an EMBL/GenBank/DDBJ whole genome shotgun (WGS) entry which is preliminary data.</text>
</comment>
<keyword evidence="1" id="KW-0472">Membrane</keyword>
<evidence type="ECO:0000313" key="3">
    <source>
        <dbReference type="Proteomes" id="UP001070352"/>
    </source>
</evidence>
<evidence type="ECO:0000313" key="2">
    <source>
        <dbReference type="EMBL" id="MCY8123295.1"/>
    </source>
</evidence>
<gene>
    <name evidence="2" type="ORF">MOC45_22480</name>
</gene>
<dbReference type="AlphaFoldDB" id="A0A9Q4DSD0"/>
<organism evidence="2 3">
    <name type="scientific">Bacillus spizizenii</name>
    <name type="common">Bacillus subtilis subsp. spizizenii</name>
    <dbReference type="NCBI Taxonomy" id="96241"/>
    <lineage>
        <taxon>Bacteria</taxon>
        <taxon>Bacillati</taxon>
        <taxon>Bacillota</taxon>
        <taxon>Bacilli</taxon>
        <taxon>Bacillales</taxon>
        <taxon>Bacillaceae</taxon>
        <taxon>Bacillus</taxon>
    </lineage>
</organism>
<proteinExistence type="predicted"/>
<protein>
    <recommendedName>
        <fullName evidence="4">DUF4181 domain-containing protein</fullName>
    </recommendedName>
</protein>
<evidence type="ECO:0000256" key="1">
    <source>
        <dbReference type="SAM" id="Phobius"/>
    </source>
</evidence>
<evidence type="ECO:0008006" key="4">
    <source>
        <dbReference type="Google" id="ProtNLM"/>
    </source>
</evidence>
<dbReference type="Proteomes" id="UP001070352">
    <property type="component" value="Unassembled WGS sequence"/>
</dbReference>
<feature type="transmembrane region" description="Helical" evidence="1">
    <location>
        <begin position="92"/>
        <end position="114"/>
    </location>
</feature>
<feature type="transmembrane region" description="Helical" evidence="1">
    <location>
        <begin position="58"/>
        <end position="80"/>
    </location>
</feature>
<keyword evidence="1" id="KW-0812">Transmembrane</keyword>
<feature type="transmembrane region" description="Helical" evidence="1">
    <location>
        <begin position="31"/>
        <end position="52"/>
    </location>
</feature>
<name>A0A9Q4DSD0_BACSC</name>
<reference evidence="2" key="1">
    <citation type="submission" date="2022-02" db="EMBL/GenBank/DDBJ databases">
        <title>Crop Bioprotection Bacillus Genome Sequencing.</title>
        <authorList>
            <person name="Dunlap C."/>
        </authorList>
    </citation>
    <scope>NUCLEOTIDE SEQUENCE</scope>
    <source>
        <strain evidence="2">M18B4</strain>
    </source>
</reference>